<evidence type="ECO:0000256" key="2">
    <source>
        <dbReference type="ARBA" id="ARBA00022741"/>
    </source>
</evidence>
<dbReference type="GO" id="GO:0016887">
    <property type="term" value="F:ATP hydrolysis activity"/>
    <property type="evidence" value="ECO:0007669"/>
    <property type="project" value="TreeGrafter"/>
</dbReference>
<keyword evidence="2" id="KW-0547">Nucleotide-binding</keyword>
<accession>A0A917WUP7</accession>
<sequence length="337" mass="38029">MNDAAFFSNELLHSALDLAASDIHFCPTSTTTKIYFRIHGKRVFHSEMHVKEYETLISYYKFSAGMDIGETRKPQNGAITFHYRHQTISLRLSTLPVNNSESLAIRLLPQQEAISLNHLFLFPNQLDRIKSWVTNKSGIILLTGPTGSGKTTTLYALLQVLLEEQSYQTITLEDPIEKEMKDLLQVQVNEKSGITYQVGLKAALRHDPDIIMVGEIRDKKTAEFVFHAAYTGHLVLSTLHAKNAFGTIYRLLEMGIKQTDLEQSLIAIAALELFPIITKGNIPSRAAILELLDKDILEGAIKNPADQSNPKFDTFQKLRRKAFAYGYTNQTETTRIK</sequence>
<dbReference type="CDD" id="cd01129">
    <property type="entry name" value="PulE-GspE-like"/>
    <property type="match status" value="1"/>
</dbReference>
<comment type="similarity">
    <text evidence="1">Belongs to the GSP E family.</text>
</comment>
<dbReference type="InterPro" id="IPR001482">
    <property type="entry name" value="T2SS/T4SS_dom"/>
</dbReference>
<dbReference type="PANTHER" id="PTHR30258:SF2">
    <property type="entry name" value="COMG OPERON PROTEIN 1"/>
    <property type="match status" value="1"/>
</dbReference>
<feature type="domain" description="Bacterial type II secretion system protein E" evidence="4">
    <location>
        <begin position="204"/>
        <end position="218"/>
    </location>
</feature>
<dbReference type="SUPFAM" id="SSF52540">
    <property type="entry name" value="P-loop containing nucleoside triphosphate hydrolases"/>
    <property type="match status" value="1"/>
</dbReference>
<evidence type="ECO:0000313" key="5">
    <source>
        <dbReference type="EMBL" id="GGM31658.1"/>
    </source>
</evidence>
<gene>
    <name evidence="5" type="primary">comGA</name>
    <name evidence="5" type="ORF">GCM10011351_17300</name>
</gene>
<organism evidence="5 6">
    <name type="scientific">Paraliobacillus quinghaiensis</name>
    <dbReference type="NCBI Taxonomy" id="470815"/>
    <lineage>
        <taxon>Bacteria</taxon>
        <taxon>Bacillati</taxon>
        <taxon>Bacillota</taxon>
        <taxon>Bacilli</taxon>
        <taxon>Bacillales</taxon>
        <taxon>Bacillaceae</taxon>
        <taxon>Paraliobacillus</taxon>
    </lineage>
</organism>
<dbReference type="EMBL" id="BMLG01000007">
    <property type="protein sequence ID" value="GGM31658.1"/>
    <property type="molecule type" value="Genomic_DNA"/>
</dbReference>
<evidence type="ECO:0000259" key="4">
    <source>
        <dbReference type="PROSITE" id="PS00662"/>
    </source>
</evidence>
<protein>
    <submittedName>
        <fullName evidence="5">ComG operon protein 1</fullName>
    </submittedName>
</protein>
<dbReference type="OrthoDB" id="9808272at2"/>
<keyword evidence="6" id="KW-1185">Reference proteome</keyword>
<dbReference type="InterPro" id="IPR047667">
    <property type="entry name" value="ATPase_ComGA"/>
</dbReference>
<evidence type="ECO:0000256" key="1">
    <source>
        <dbReference type="ARBA" id="ARBA00006611"/>
    </source>
</evidence>
<proteinExistence type="inferred from homology"/>
<evidence type="ECO:0000313" key="6">
    <source>
        <dbReference type="Proteomes" id="UP000618460"/>
    </source>
</evidence>
<evidence type="ECO:0000256" key="3">
    <source>
        <dbReference type="ARBA" id="ARBA00022840"/>
    </source>
</evidence>
<dbReference type="PROSITE" id="PS00662">
    <property type="entry name" value="T2SP_E"/>
    <property type="match status" value="1"/>
</dbReference>
<dbReference type="GO" id="GO:0005524">
    <property type="term" value="F:ATP binding"/>
    <property type="evidence" value="ECO:0007669"/>
    <property type="project" value="UniProtKB-KW"/>
</dbReference>
<comment type="caution">
    <text evidence="5">The sequence shown here is derived from an EMBL/GenBank/DDBJ whole genome shotgun (WGS) entry which is preliminary data.</text>
</comment>
<dbReference type="AlphaFoldDB" id="A0A917WUP7"/>
<keyword evidence="3" id="KW-0067">ATP-binding</keyword>
<name>A0A917WUP7_9BACI</name>
<dbReference type="SMART" id="SM00382">
    <property type="entry name" value="AAA"/>
    <property type="match status" value="1"/>
</dbReference>
<dbReference type="Proteomes" id="UP000618460">
    <property type="component" value="Unassembled WGS sequence"/>
</dbReference>
<dbReference type="PANTHER" id="PTHR30258">
    <property type="entry name" value="TYPE II SECRETION SYSTEM PROTEIN GSPE-RELATED"/>
    <property type="match status" value="1"/>
</dbReference>
<dbReference type="InterPro" id="IPR003593">
    <property type="entry name" value="AAA+_ATPase"/>
</dbReference>
<dbReference type="NCBIfam" id="NF041000">
    <property type="entry name" value="ATPase_ComGA"/>
    <property type="match status" value="1"/>
</dbReference>
<dbReference type="Gene3D" id="3.40.50.300">
    <property type="entry name" value="P-loop containing nucleotide triphosphate hydrolases"/>
    <property type="match status" value="1"/>
</dbReference>
<dbReference type="Pfam" id="PF00437">
    <property type="entry name" value="T2SSE"/>
    <property type="match status" value="1"/>
</dbReference>
<reference evidence="5" key="1">
    <citation type="journal article" date="2014" name="Int. J. Syst. Evol. Microbiol.">
        <title>Complete genome sequence of Corynebacterium casei LMG S-19264T (=DSM 44701T), isolated from a smear-ripened cheese.</title>
        <authorList>
            <consortium name="US DOE Joint Genome Institute (JGI-PGF)"/>
            <person name="Walter F."/>
            <person name="Albersmeier A."/>
            <person name="Kalinowski J."/>
            <person name="Ruckert C."/>
        </authorList>
    </citation>
    <scope>NUCLEOTIDE SEQUENCE</scope>
    <source>
        <strain evidence="5">CGMCC 1.6333</strain>
    </source>
</reference>
<dbReference type="InterPro" id="IPR027417">
    <property type="entry name" value="P-loop_NTPase"/>
</dbReference>
<reference evidence="5" key="2">
    <citation type="submission" date="2020-09" db="EMBL/GenBank/DDBJ databases">
        <authorList>
            <person name="Sun Q."/>
            <person name="Zhou Y."/>
        </authorList>
    </citation>
    <scope>NUCLEOTIDE SEQUENCE</scope>
    <source>
        <strain evidence="5">CGMCC 1.6333</strain>
    </source>
</reference>
<dbReference type="Gene3D" id="3.30.450.90">
    <property type="match status" value="1"/>
</dbReference>
<dbReference type="GO" id="GO:0005886">
    <property type="term" value="C:plasma membrane"/>
    <property type="evidence" value="ECO:0007669"/>
    <property type="project" value="TreeGrafter"/>
</dbReference>